<dbReference type="EMBL" id="JBHSON010000047">
    <property type="protein sequence ID" value="MFC5749935.1"/>
    <property type="molecule type" value="Genomic_DNA"/>
</dbReference>
<evidence type="ECO:0000259" key="2">
    <source>
        <dbReference type="Pfam" id="PF10756"/>
    </source>
</evidence>
<keyword evidence="1" id="KW-0472">Membrane</keyword>
<organism evidence="3 4">
    <name type="scientific">Actinomadura rugatobispora</name>
    <dbReference type="NCBI Taxonomy" id="1994"/>
    <lineage>
        <taxon>Bacteria</taxon>
        <taxon>Bacillati</taxon>
        <taxon>Actinomycetota</taxon>
        <taxon>Actinomycetes</taxon>
        <taxon>Streptosporangiales</taxon>
        <taxon>Thermomonosporaceae</taxon>
        <taxon>Actinomadura</taxon>
    </lineage>
</organism>
<feature type="transmembrane region" description="Helical" evidence="1">
    <location>
        <begin position="21"/>
        <end position="38"/>
    </location>
</feature>
<evidence type="ECO:0000313" key="3">
    <source>
        <dbReference type="EMBL" id="MFC5749935.1"/>
    </source>
</evidence>
<sequence length="147" mass="15647">MSGGTGMAGDERRWRVPVAQVVLKAGAAVAFALLAVLSLDDRPFLLLAGIAAAGLGALALRDVLAPVRVAADAGGVTVVTGYAGRRRVPWSSVTALRVDERQRLLLHTRLLEIETADDLHLFSAFDLGEDVRDAAAELERLRARADH</sequence>
<evidence type="ECO:0000313" key="4">
    <source>
        <dbReference type="Proteomes" id="UP001596074"/>
    </source>
</evidence>
<keyword evidence="1" id="KW-1133">Transmembrane helix</keyword>
<protein>
    <submittedName>
        <fullName evidence="3">PH domain-containing protein</fullName>
    </submittedName>
</protein>
<gene>
    <name evidence="3" type="ORF">ACFPZN_30270</name>
</gene>
<accession>A0ABW1A338</accession>
<dbReference type="Pfam" id="PF10756">
    <property type="entry name" value="bPH_6"/>
    <property type="match status" value="1"/>
</dbReference>
<reference evidence="4" key="1">
    <citation type="journal article" date="2019" name="Int. J. Syst. Evol. Microbiol.">
        <title>The Global Catalogue of Microorganisms (GCM) 10K type strain sequencing project: providing services to taxonomists for standard genome sequencing and annotation.</title>
        <authorList>
            <consortium name="The Broad Institute Genomics Platform"/>
            <consortium name="The Broad Institute Genome Sequencing Center for Infectious Disease"/>
            <person name="Wu L."/>
            <person name="Ma J."/>
        </authorList>
    </citation>
    <scope>NUCLEOTIDE SEQUENCE [LARGE SCALE GENOMIC DNA]</scope>
    <source>
        <strain evidence="4">KCTC 42087</strain>
    </source>
</reference>
<dbReference type="InterPro" id="IPR019692">
    <property type="entry name" value="CFP-6_PH"/>
</dbReference>
<proteinExistence type="predicted"/>
<feature type="domain" description="Low molecular weight protein antigen 6 PH" evidence="2">
    <location>
        <begin position="67"/>
        <end position="143"/>
    </location>
</feature>
<comment type="caution">
    <text evidence="3">The sequence shown here is derived from an EMBL/GenBank/DDBJ whole genome shotgun (WGS) entry which is preliminary data.</text>
</comment>
<dbReference type="Proteomes" id="UP001596074">
    <property type="component" value="Unassembled WGS sequence"/>
</dbReference>
<keyword evidence="4" id="KW-1185">Reference proteome</keyword>
<name>A0ABW1A338_9ACTN</name>
<dbReference type="RefSeq" id="WP_378285661.1">
    <property type="nucleotide sequence ID" value="NZ_JBHSON010000047.1"/>
</dbReference>
<evidence type="ECO:0000256" key="1">
    <source>
        <dbReference type="SAM" id="Phobius"/>
    </source>
</evidence>
<feature type="transmembrane region" description="Helical" evidence="1">
    <location>
        <begin position="44"/>
        <end position="60"/>
    </location>
</feature>
<keyword evidence="1" id="KW-0812">Transmembrane</keyword>